<proteinExistence type="predicted"/>
<evidence type="ECO:0000313" key="1">
    <source>
        <dbReference type="EMBL" id="EFD92501.1"/>
    </source>
</evidence>
<dbReference type="AlphaFoldDB" id="D6GWA8"/>
<sequence>MTKYRITYTTGIANPEGRHIEFSEIKEYKTDDFNYVMNEFLKEKAYAKIIRIDRLE</sequence>
<evidence type="ECO:0000313" key="2">
    <source>
        <dbReference type="Proteomes" id="UP000009376"/>
    </source>
</evidence>
<protein>
    <submittedName>
        <fullName evidence="1">Uncharacterized protein</fullName>
    </submittedName>
</protein>
<dbReference type="Proteomes" id="UP000009376">
    <property type="component" value="Unassembled WGS sequence"/>
</dbReference>
<accession>D6GWA8</accession>
<organism evidence="1 2">
    <name type="scientific">Candidatus Parvarchaeum acidophilus ARMAN-5</name>
    <dbReference type="NCBI Taxonomy" id="662762"/>
    <lineage>
        <taxon>Archaea</taxon>
        <taxon>Candidatus Parvarchaeota</taxon>
        <taxon>Candidatus Parvarchaeum</taxon>
    </lineage>
</organism>
<reference evidence="1 2" key="1">
    <citation type="journal article" date="2010" name="Proc. Natl. Acad. Sci. U.S.A.">
        <title>Enigmatic, ultrasmall, uncultivated Archaea.</title>
        <authorList>
            <person name="Baker B.J."/>
            <person name="Comolli L.R."/>
            <person name="Dick G.J."/>
            <person name="Hauser L.J."/>
            <person name="Hyatt D."/>
            <person name="Dill B.D."/>
            <person name="Land M.L."/>
            <person name="Verberkmoes N.C."/>
            <person name="Hettich R.L."/>
            <person name="Banfield J.F."/>
        </authorList>
    </citation>
    <scope>NUCLEOTIDE SEQUENCE [LARGE SCALE GENOMIC DNA]</scope>
</reference>
<dbReference type="EMBL" id="GG745585">
    <property type="protein sequence ID" value="EFD92501.1"/>
    <property type="molecule type" value="Genomic_DNA"/>
</dbReference>
<gene>
    <name evidence="1" type="ORF">BJBARM5_0790</name>
</gene>
<name>D6GWA8_PARA5</name>